<evidence type="ECO:0000256" key="7">
    <source>
        <dbReference type="RuleBase" id="RU362065"/>
    </source>
</evidence>
<dbReference type="InterPro" id="IPR053927">
    <property type="entry name" value="FlgK_helical"/>
</dbReference>
<comment type="similarity">
    <text evidence="3 7">Belongs to the flagella basal body rod proteins family.</text>
</comment>
<accession>A0A2R5EUX4</accession>
<evidence type="ECO:0000259" key="9">
    <source>
        <dbReference type="Pfam" id="PF06429"/>
    </source>
</evidence>
<feature type="domain" description="Flagellar basal-body/hook protein C-terminal" evidence="9">
    <location>
        <begin position="460"/>
        <end position="504"/>
    </location>
</feature>
<sequence length="511" mass="55262">MRSTFHSLETAKRGIFTQQAAINTVGHNISNANTEGFSRQKVTMVASRPIEAYGLNRSNAPGQLGTGVEFTSITRIRNAFLDQQYREQSHGVGSLEIQTDTLNKLEGYVNEPSDHGIRAVMEKFWSTWSDLSKDPENVTGREILQETSKALMDTFNELNRQLTDLHADLTSNVDVKAAEANSLLSTISSLNQEIGRIESIGDSANDLRDQRDLMTDKLSKIMNITVSETNQGYTINMGTTNLLEGTTVTPVTTGALEAAYTSGSLQGGEVHGMILSRDKYVKEFANQLHTLANTIANGEIEVTIPKGSVLPGTTVPLAADQTITVNGINGLHKLGYTLEDPATAGQDFFVFTADPDSLTGWNYQLNASIAADSNKIATSLRTTTDGGGVTSVIKGNNGLALLMSELKNVKFAFDETAQGGGITQATVNDFYGAVVGALGVQSQEADRLYNNSQMQLDQVQSNRLSVSGVSLDEEMSDLIKYQYAYSASARFMTTFDEMLNKLINGTGVVGR</sequence>
<dbReference type="Pfam" id="PF06429">
    <property type="entry name" value="Flg_bbr_C"/>
    <property type="match status" value="1"/>
</dbReference>
<dbReference type="InterPro" id="IPR002371">
    <property type="entry name" value="FlgK"/>
</dbReference>
<feature type="domain" description="Flagellar hook-associated protein FlgK helical" evidence="10">
    <location>
        <begin position="102"/>
        <end position="297"/>
    </location>
</feature>
<feature type="domain" description="Flagellar basal body rod protein N-terminal" evidence="8">
    <location>
        <begin position="8"/>
        <end position="37"/>
    </location>
</feature>
<comment type="caution">
    <text evidence="11">The sequence shown here is derived from an EMBL/GenBank/DDBJ whole genome shotgun (WGS) entry which is preliminary data.</text>
</comment>
<dbReference type="GO" id="GO:0005198">
    <property type="term" value="F:structural molecule activity"/>
    <property type="evidence" value="ECO:0007669"/>
    <property type="project" value="UniProtKB-UniRule"/>
</dbReference>
<evidence type="ECO:0000259" key="8">
    <source>
        <dbReference type="Pfam" id="PF00460"/>
    </source>
</evidence>
<name>A0A2R5EUX4_9BACL</name>
<organism evidence="11 12">
    <name type="scientific">Paenibacillus agaridevorans</name>
    <dbReference type="NCBI Taxonomy" id="171404"/>
    <lineage>
        <taxon>Bacteria</taxon>
        <taxon>Bacillati</taxon>
        <taxon>Bacillota</taxon>
        <taxon>Bacilli</taxon>
        <taxon>Bacillales</taxon>
        <taxon>Paenibacillaceae</taxon>
        <taxon>Paenibacillus</taxon>
    </lineage>
</organism>
<evidence type="ECO:0000313" key="11">
    <source>
        <dbReference type="EMBL" id="GBG07191.1"/>
    </source>
</evidence>
<evidence type="ECO:0000256" key="5">
    <source>
        <dbReference type="ARBA" id="ARBA00022525"/>
    </source>
</evidence>
<dbReference type="SUPFAM" id="SSF64518">
    <property type="entry name" value="Phase 1 flagellin"/>
    <property type="match status" value="1"/>
</dbReference>
<keyword evidence="5 7" id="KW-0964">Secreted</keyword>
<dbReference type="RefSeq" id="WP_108992293.1">
    <property type="nucleotide sequence ID" value="NZ_BDQX01000080.1"/>
</dbReference>
<comment type="subcellular location">
    <subcellularLocation>
        <location evidence="1 7">Bacterial flagellum</location>
    </subcellularLocation>
    <subcellularLocation>
        <location evidence="2 7">Secreted</location>
    </subcellularLocation>
</comment>
<dbReference type="GO" id="GO:0005576">
    <property type="term" value="C:extracellular region"/>
    <property type="evidence" value="ECO:0007669"/>
    <property type="project" value="UniProtKB-SubCell"/>
</dbReference>
<evidence type="ECO:0000256" key="2">
    <source>
        <dbReference type="ARBA" id="ARBA00004613"/>
    </source>
</evidence>
<dbReference type="PANTHER" id="PTHR30033">
    <property type="entry name" value="FLAGELLAR HOOK-ASSOCIATED PROTEIN 1"/>
    <property type="match status" value="1"/>
</dbReference>
<dbReference type="PANTHER" id="PTHR30033:SF1">
    <property type="entry name" value="FLAGELLAR HOOK-ASSOCIATED PROTEIN 1"/>
    <property type="match status" value="1"/>
</dbReference>
<dbReference type="EMBL" id="BDQX01000080">
    <property type="protein sequence ID" value="GBG07191.1"/>
    <property type="molecule type" value="Genomic_DNA"/>
</dbReference>
<dbReference type="AlphaFoldDB" id="A0A2R5EUX4"/>
<keyword evidence="11" id="KW-0969">Cilium</keyword>
<keyword evidence="12" id="KW-1185">Reference proteome</keyword>
<dbReference type="Pfam" id="PF22638">
    <property type="entry name" value="FlgK_D1"/>
    <property type="match status" value="1"/>
</dbReference>
<reference evidence="11 12" key="1">
    <citation type="submission" date="2017-08" db="EMBL/GenBank/DDBJ databases">
        <title>Substantial Increase in Enzyme Production by Combined Drug-Resistance Mutations in Paenibacillus agaridevorans.</title>
        <authorList>
            <person name="Tanaka Y."/>
            <person name="Funane K."/>
            <person name="Hosaka T."/>
            <person name="Shiwa Y."/>
            <person name="Fujita N."/>
            <person name="Miyazaki T."/>
            <person name="Yoshikawa H."/>
            <person name="Murakami K."/>
            <person name="Kasahara K."/>
            <person name="Inaoka T."/>
            <person name="Hiraga Y."/>
            <person name="Ochi K."/>
        </authorList>
    </citation>
    <scope>NUCLEOTIDE SEQUENCE [LARGE SCALE GENOMIC DNA]</scope>
    <source>
        <strain evidence="11 12">T-3040</strain>
    </source>
</reference>
<keyword evidence="11" id="KW-0282">Flagellum</keyword>
<dbReference type="GO" id="GO:0009424">
    <property type="term" value="C:bacterial-type flagellum hook"/>
    <property type="evidence" value="ECO:0007669"/>
    <property type="project" value="UniProtKB-UniRule"/>
</dbReference>
<evidence type="ECO:0000256" key="3">
    <source>
        <dbReference type="ARBA" id="ARBA00009677"/>
    </source>
</evidence>
<dbReference type="InterPro" id="IPR001444">
    <property type="entry name" value="Flag_bb_rod_N"/>
</dbReference>
<keyword evidence="11" id="KW-0966">Cell projection</keyword>
<evidence type="ECO:0000256" key="4">
    <source>
        <dbReference type="ARBA" id="ARBA00016244"/>
    </source>
</evidence>
<dbReference type="NCBIfam" id="TIGR02492">
    <property type="entry name" value="flgK_ends"/>
    <property type="match status" value="1"/>
</dbReference>
<dbReference type="Proteomes" id="UP000245202">
    <property type="component" value="Unassembled WGS sequence"/>
</dbReference>
<dbReference type="Pfam" id="PF00460">
    <property type="entry name" value="Flg_bb_rod"/>
    <property type="match status" value="1"/>
</dbReference>
<protein>
    <recommendedName>
        <fullName evidence="4 7">Flagellar hook-associated protein 1</fullName>
        <shortName evidence="7">HAP1</shortName>
    </recommendedName>
</protein>
<dbReference type="GO" id="GO:0044780">
    <property type="term" value="P:bacterial-type flagellum assembly"/>
    <property type="evidence" value="ECO:0007669"/>
    <property type="project" value="InterPro"/>
</dbReference>
<dbReference type="PRINTS" id="PR01005">
    <property type="entry name" value="FLGHOOKAP1"/>
</dbReference>
<dbReference type="InterPro" id="IPR010930">
    <property type="entry name" value="Flg_bb/hook_C_dom"/>
</dbReference>
<keyword evidence="6 7" id="KW-0975">Bacterial flagellum</keyword>
<evidence type="ECO:0000313" key="12">
    <source>
        <dbReference type="Proteomes" id="UP000245202"/>
    </source>
</evidence>
<proteinExistence type="inferred from homology"/>
<evidence type="ECO:0000256" key="1">
    <source>
        <dbReference type="ARBA" id="ARBA00004365"/>
    </source>
</evidence>
<evidence type="ECO:0000259" key="10">
    <source>
        <dbReference type="Pfam" id="PF22638"/>
    </source>
</evidence>
<gene>
    <name evidence="7" type="primary">flgK</name>
    <name evidence="11" type="ORF">PAT3040_01739</name>
</gene>
<evidence type="ECO:0000256" key="6">
    <source>
        <dbReference type="ARBA" id="ARBA00023143"/>
    </source>
</evidence>